<evidence type="ECO:0000259" key="1">
    <source>
        <dbReference type="Pfam" id="PF00059"/>
    </source>
</evidence>
<accession>A0AAW1EYG6</accession>
<name>A0AAW1EYG6_ZOAVI</name>
<dbReference type="InterPro" id="IPR001304">
    <property type="entry name" value="C-type_lectin-like"/>
</dbReference>
<feature type="domain" description="C-type lectin" evidence="1">
    <location>
        <begin position="1"/>
        <end position="34"/>
    </location>
</feature>
<dbReference type="Proteomes" id="UP001488805">
    <property type="component" value="Unassembled WGS sequence"/>
</dbReference>
<dbReference type="PANTHER" id="PTHR22803">
    <property type="entry name" value="MANNOSE, PHOSPHOLIPASE, LECTIN RECEPTOR RELATED"/>
    <property type="match status" value="1"/>
</dbReference>
<reference evidence="2 3" key="1">
    <citation type="journal article" date="2024" name="Genome Biol. Evol.">
        <title>Chromosome-level genome assembly of the viviparous eelpout Zoarces viviparus.</title>
        <authorList>
            <person name="Fuhrmann N."/>
            <person name="Brasseur M.V."/>
            <person name="Bakowski C.E."/>
            <person name="Podsiadlowski L."/>
            <person name="Prost S."/>
            <person name="Krehenwinkel H."/>
            <person name="Mayer C."/>
        </authorList>
    </citation>
    <scope>NUCLEOTIDE SEQUENCE [LARGE SCALE GENOMIC DNA]</scope>
    <source>
        <strain evidence="2">NO-MEL_2022_Ind0_liver</strain>
    </source>
</reference>
<evidence type="ECO:0000313" key="2">
    <source>
        <dbReference type="EMBL" id="KAK9526950.1"/>
    </source>
</evidence>
<dbReference type="InterPro" id="IPR050111">
    <property type="entry name" value="C-type_lectin/snaclec_domain"/>
</dbReference>
<dbReference type="InterPro" id="IPR016187">
    <property type="entry name" value="CTDL_fold"/>
</dbReference>
<comment type="caution">
    <text evidence="2">The sequence shown here is derived from an EMBL/GenBank/DDBJ whole genome shotgun (WGS) entry which is preliminary data.</text>
</comment>
<gene>
    <name evidence="2" type="ORF">VZT92_015622</name>
</gene>
<dbReference type="SUPFAM" id="SSF56436">
    <property type="entry name" value="C-type lectin-like"/>
    <property type="match status" value="1"/>
</dbReference>
<dbReference type="CDD" id="cd00037">
    <property type="entry name" value="CLECT"/>
    <property type="match status" value="1"/>
</dbReference>
<protein>
    <recommendedName>
        <fullName evidence="1">C-type lectin domain-containing protein</fullName>
    </recommendedName>
</protein>
<dbReference type="Pfam" id="PF00059">
    <property type="entry name" value="Lectin_C"/>
    <property type="match status" value="1"/>
</dbReference>
<dbReference type="Gene3D" id="3.10.100.10">
    <property type="entry name" value="Mannose-Binding Protein A, subunit A"/>
    <property type="match status" value="1"/>
</dbReference>
<dbReference type="AlphaFoldDB" id="A0AAW1EYG6"/>
<dbReference type="InterPro" id="IPR016186">
    <property type="entry name" value="C-type_lectin-like/link_sf"/>
</dbReference>
<dbReference type="EMBL" id="JBCEZU010000123">
    <property type="protein sequence ID" value="KAK9526950.1"/>
    <property type="molecule type" value="Genomic_DNA"/>
</dbReference>
<evidence type="ECO:0000313" key="3">
    <source>
        <dbReference type="Proteomes" id="UP001488805"/>
    </source>
</evidence>
<organism evidence="2 3">
    <name type="scientific">Zoarces viviparus</name>
    <name type="common">Viviparous eelpout</name>
    <name type="synonym">Blennius viviparus</name>
    <dbReference type="NCBI Taxonomy" id="48416"/>
    <lineage>
        <taxon>Eukaryota</taxon>
        <taxon>Metazoa</taxon>
        <taxon>Chordata</taxon>
        <taxon>Craniata</taxon>
        <taxon>Vertebrata</taxon>
        <taxon>Euteleostomi</taxon>
        <taxon>Actinopterygii</taxon>
        <taxon>Neopterygii</taxon>
        <taxon>Teleostei</taxon>
        <taxon>Neoteleostei</taxon>
        <taxon>Acanthomorphata</taxon>
        <taxon>Eupercaria</taxon>
        <taxon>Perciformes</taxon>
        <taxon>Cottioidei</taxon>
        <taxon>Zoarcales</taxon>
        <taxon>Zoarcidae</taxon>
        <taxon>Zoarcinae</taxon>
        <taxon>Zoarces</taxon>
    </lineage>
</organism>
<keyword evidence="3" id="KW-1185">Reference proteome</keyword>
<sequence length="70" mass="7865">MTWVDAEIYCVSQGANLVSIHSLEEQNFVTFLIKNFDLAETNYPGALKWNDDQCSLTFPFVCASRANCPS</sequence>
<proteinExistence type="predicted"/>